<dbReference type="AlphaFoldDB" id="A0A915L0J2"/>
<reference evidence="2" key="1">
    <citation type="submission" date="2022-11" db="UniProtKB">
        <authorList>
            <consortium name="WormBaseParasite"/>
        </authorList>
    </citation>
    <scope>IDENTIFICATION</scope>
</reference>
<accession>A0A915L0J2</accession>
<organism evidence="1 2">
    <name type="scientific">Romanomermis culicivorax</name>
    <name type="common">Nematode worm</name>
    <dbReference type="NCBI Taxonomy" id="13658"/>
    <lineage>
        <taxon>Eukaryota</taxon>
        <taxon>Metazoa</taxon>
        <taxon>Ecdysozoa</taxon>
        <taxon>Nematoda</taxon>
        <taxon>Enoplea</taxon>
        <taxon>Dorylaimia</taxon>
        <taxon>Mermithida</taxon>
        <taxon>Mermithoidea</taxon>
        <taxon>Mermithidae</taxon>
        <taxon>Romanomermis</taxon>
    </lineage>
</organism>
<keyword evidence="1" id="KW-1185">Reference proteome</keyword>
<dbReference type="WBParaSite" id="nRc.2.0.1.t44699-RA">
    <property type="protein sequence ID" value="nRc.2.0.1.t44699-RA"/>
    <property type="gene ID" value="nRc.2.0.1.g44699"/>
</dbReference>
<name>A0A915L0J2_ROMCU</name>
<proteinExistence type="predicted"/>
<protein>
    <submittedName>
        <fullName evidence="2">Uncharacterized protein</fullName>
    </submittedName>
</protein>
<evidence type="ECO:0000313" key="2">
    <source>
        <dbReference type="WBParaSite" id="nRc.2.0.1.t44699-RA"/>
    </source>
</evidence>
<dbReference type="Proteomes" id="UP000887565">
    <property type="component" value="Unplaced"/>
</dbReference>
<evidence type="ECO:0000313" key="1">
    <source>
        <dbReference type="Proteomes" id="UP000887565"/>
    </source>
</evidence>
<sequence>MNKLILDPIILGSRNPDMIGLESGNPIMIRLGSGNLNIIGFESQMTDPLGPGSCTCSLS</sequence>